<keyword evidence="3" id="KW-1185">Reference proteome</keyword>
<evidence type="ECO:0000313" key="3">
    <source>
        <dbReference type="Proteomes" id="UP001164705"/>
    </source>
</evidence>
<protein>
    <submittedName>
        <fullName evidence="2">DUF5672 family protein</fullName>
    </submittedName>
</protein>
<organism evidence="2 3">
    <name type="scientific">Lacinutrix neustonica</name>
    <dbReference type="NCBI Taxonomy" id="2980107"/>
    <lineage>
        <taxon>Bacteria</taxon>
        <taxon>Pseudomonadati</taxon>
        <taxon>Bacteroidota</taxon>
        <taxon>Flavobacteriia</taxon>
        <taxon>Flavobacteriales</taxon>
        <taxon>Flavobacteriaceae</taxon>
        <taxon>Lacinutrix</taxon>
    </lineage>
</organism>
<evidence type="ECO:0000313" key="2">
    <source>
        <dbReference type="EMBL" id="WAC01876.1"/>
    </source>
</evidence>
<feature type="domain" description="DUF5672" evidence="1">
    <location>
        <begin position="7"/>
        <end position="161"/>
    </location>
</feature>
<dbReference type="EMBL" id="CP113088">
    <property type="protein sequence ID" value="WAC01876.1"/>
    <property type="molecule type" value="Genomic_DNA"/>
</dbReference>
<dbReference type="Pfam" id="PF18922">
    <property type="entry name" value="DUF5672"/>
    <property type="match status" value="1"/>
</dbReference>
<accession>A0A9E8MVL6</accession>
<evidence type="ECO:0000259" key="1">
    <source>
        <dbReference type="Pfam" id="PF18922"/>
    </source>
</evidence>
<dbReference type="AlphaFoldDB" id="A0A9E8MVL6"/>
<proteinExistence type="predicted"/>
<dbReference type="KEGG" id="lnu:N7U66_18745"/>
<dbReference type="InterPro" id="IPR043729">
    <property type="entry name" value="DUF5672"/>
</dbReference>
<sequence length="173" mass="20771">MNANGKIRSEVFPKHYFETVYGYNSLMLSDAFYERFLNFKYLLIYQLDAFVFKNELLQWCEKDYDYIGAPWIASPDTLLKKMLSIFNSKRKRERQKIFFKVGNGGFSLRNIAKCYQIAQEMKSEIATNLKREKNDFYIMEDVFWSIIVPKHYSDFKIPSTKRRWVLQSTENQN</sequence>
<dbReference type="Proteomes" id="UP001164705">
    <property type="component" value="Chromosome"/>
</dbReference>
<reference evidence="2" key="1">
    <citation type="submission" date="2022-11" db="EMBL/GenBank/DDBJ databases">
        <title>Lacinutrix neustonica HL-RS19T sp. nov., isolated from the surface microlayer sample of brackish Lake Shihwa.</title>
        <authorList>
            <person name="Choi J.Y."/>
            <person name="Hwang C.Y."/>
        </authorList>
    </citation>
    <scope>NUCLEOTIDE SEQUENCE</scope>
    <source>
        <strain evidence="2">HL-RS19</strain>
    </source>
</reference>
<gene>
    <name evidence="2" type="ORF">N7U66_18745</name>
</gene>
<name>A0A9E8MVL6_9FLAO</name>